<keyword evidence="2" id="KW-1185">Reference proteome</keyword>
<comment type="caution">
    <text evidence="1">The sequence shown here is derived from an EMBL/GenBank/DDBJ whole genome shotgun (WGS) entry which is preliminary data.</text>
</comment>
<gene>
    <name evidence="1" type="ORF">MFLAVUS_000106</name>
</gene>
<evidence type="ECO:0000313" key="2">
    <source>
        <dbReference type="Proteomes" id="UP001473302"/>
    </source>
</evidence>
<evidence type="ECO:0008006" key="3">
    <source>
        <dbReference type="Google" id="ProtNLM"/>
    </source>
</evidence>
<organism evidence="1 2">
    <name type="scientific">Mucor flavus</name>
    <dbReference type="NCBI Taxonomy" id="439312"/>
    <lineage>
        <taxon>Eukaryota</taxon>
        <taxon>Fungi</taxon>
        <taxon>Fungi incertae sedis</taxon>
        <taxon>Mucoromycota</taxon>
        <taxon>Mucoromycotina</taxon>
        <taxon>Mucoromycetes</taxon>
        <taxon>Mucorales</taxon>
        <taxon>Mucorineae</taxon>
        <taxon>Mucoraceae</taxon>
        <taxon>Mucor</taxon>
    </lineage>
</organism>
<evidence type="ECO:0000313" key="1">
    <source>
        <dbReference type="EMBL" id="GAA5806758.1"/>
    </source>
</evidence>
<dbReference type="Proteomes" id="UP001473302">
    <property type="component" value="Unassembled WGS sequence"/>
</dbReference>
<sequence>MNLPQEVILRVIDKFLNVKDSISFATCNKAIWSLATLPRRKALVLKNHSNVIQIRRAKEIIIENRYYHPDFIKHVLKYAINLNHIKFEKANYKIAFIQLFMAINQKCKLTVPAKDLILFQVVANDNCNKHIDIDTVNYGGKSVERMKTPEIVEKDVEEYKQNQKKKYFEQAEKGTIIMKDNLSDILLNHHNNQLFDTKQYSIYNNIHQTNVVLMTGCTDITEQQADELITELCPRFVEFVVVLDGYWFFCTSFCTFIHSRSVDDCADSSLVNAQNEAVSYIRKKTRFGLDFFELTVRFSKVELLATSGFFGPIEGHTITAFFGSSIRKLPTSITDTYKTVVSKEIFIPTAKAFTKDIRLLNQYIKTHSARQWMFFIIKKN</sequence>
<protein>
    <recommendedName>
        <fullName evidence="3">F-box domain-containing protein</fullName>
    </recommendedName>
</protein>
<dbReference type="EMBL" id="BAABUK010000002">
    <property type="protein sequence ID" value="GAA5806758.1"/>
    <property type="molecule type" value="Genomic_DNA"/>
</dbReference>
<reference evidence="1 2" key="1">
    <citation type="submission" date="2024-04" db="EMBL/GenBank/DDBJ databases">
        <title>genome sequences of Mucor flavus KT1a and Helicostylum pulchrum KT1b strains isolated from the surface of a dry-aged beef.</title>
        <authorList>
            <person name="Toyotome T."/>
            <person name="Hosono M."/>
            <person name="Torimaru M."/>
            <person name="Fukuda K."/>
            <person name="Mikami N."/>
        </authorList>
    </citation>
    <scope>NUCLEOTIDE SEQUENCE [LARGE SCALE GENOMIC DNA]</scope>
    <source>
        <strain evidence="1 2">KT1a</strain>
    </source>
</reference>
<name>A0ABP9YIS4_9FUNG</name>
<accession>A0ABP9YIS4</accession>
<proteinExistence type="predicted"/>